<keyword evidence="6" id="KW-1185">Reference proteome</keyword>
<feature type="signal peptide" evidence="4">
    <location>
        <begin position="1"/>
        <end position="16"/>
    </location>
</feature>
<reference evidence="5 6" key="1">
    <citation type="journal article" date="2014" name="Nat. Commun.">
        <title>Molecular traces of alternative social organization in a termite genome.</title>
        <authorList>
            <person name="Terrapon N."/>
            <person name="Li C."/>
            <person name="Robertson H.M."/>
            <person name="Ji L."/>
            <person name="Meng X."/>
            <person name="Booth W."/>
            <person name="Chen Z."/>
            <person name="Childers C.P."/>
            <person name="Glastad K.M."/>
            <person name="Gokhale K."/>
            <person name="Gowin J."/>
            <person name="Gronenberg W."/>
            <person name="Hermansen R.A."/>
            <person name="Hu H."/>
            <person name="Hunt B.G."/>
            <person name="Huylmans A.K."/>
            <person name="Khalil S.M."/>
            <person name="Mitchell R.D."/>
            <person name="Munoz-Torres M.C."/>
            <person name="Mustard J.A."/>
            <person name="Pan H."/>
            <person name="Reese J.T."/>
            <person name="Scharf M.E."/>
            <person name="Sun F."/>
            <person name="Vogel H."/>
            <person name="Xiao J."/>
            <person name="Yang W."/>
            <person name="Yang Z."/>
            <person name="Yang Z."/>
            <person name="Zhou J."/>
            <person name="Zhu J."/>
            <person name="Brent C.S."/>
            <person name="Elsik C.G."/>
            <person name="Goodisman M.A."/>
            <person name="Liberles D.A."/>
            <person name="Roe R.M."/>
            <person name="Vargo E.L."/>
            <person name="Vilcinskas A."/>
            <person name="Wang J."/>
            <person name="Bornberg-Bauer E."/>
            <person name="Korb J."/>
            <person name="Zhang G."/>
            <person name="Liebig J."/>
        </authorList>
    </citation>
    <scope>NUCLEOTIDE SEQUENCE [LARGE SCALE GENOMIC DNA]</scope>
    <source>
        <tissue evidence="5">Whole organism</tissue>
    </source>
</reference>
<comment type="similarity">
    <text evidence="1">Belongs to the UDP-glycosyltransferase family.</text>
</comment>
<evidence type="ECO:0000313" key="6">
    <source>
        <dbReference type="Proteomes" id="UP000027135"/>
    </source>
</evidence>
<name>A0A067RM85_ZOONE</name>
<evidence type="ECO:0000313" key="5">
    <source>
        <dbReference type="EMBL" id="KDR20747.1"/>
    </source>
</evidence>
<dbReference type="eggNOG" id="KOG1192">
    <property type="taxonomic scope" value="Eukaryota"/>
</dbReference>
<dbReference type="OrthoDB" id="5835829at2759"/>
<gene>
    <name evidence="5" type="ORF">L798_04724</name>
</gene>
<keyword evidence="4" id="KW-0732">Signal</keyword>
<dbReference type="OMA" id="PWANDRI"/>
<dbReference type="PANTHER" id="PTHR48043:SF114">
    <property type="entry name" value="IP04436P-RELATED"/>
    <property type="match status" value="1"/>
</dbReference>
<dbReference type="InParanoid" id="A0A067RM85"/>
<keyword evidence="3 5" id="KW-0808">Transferase</keyword>
<dbReference type="Proteomes" id="UP000027135">
    <property type="component" value="Unassembled WGS sequence"/>
</dbReference>
<dbReference type="Pfam" id="PF00201">
    <property type="entry name" value="UDPGT"/>
    <property type="match status" value="1"/>
</dbReference>
<dbReference type="EMBL" id="KK852590">
    <property type="protein sequence ID" value="KDR20747.1"/>
    <property type="molecule type" value="Genomic_DNA"/>
</dbReference>
<dbReference type="SUPFAM" id="SSF53756">
    <property type="entry name" value="UDP-Glycosyltransferase/glycogen phosphorylase"/>
    <property type="match status" value="1"/>
</dbReference>
<sequence length="272" mass="30205">MKVIAVTMLCIQLVTCSRILALFPHVGKSHYDVFHPYLKKLASRGHEVVVVSHFPQENPLPNITDISIKGSVPMASMQAISFKEVESLGSILNAVILSYLADLHCKSILSLSKVQQLVNQRFDLIITELFNTDCFLGLVHILKTPFIYFSSSVLMPWANDRIGNPDNPSYIANIFQSHSDKMSFLERLSNTIDTVVDKWIVYPLLFDLPGRSIVEKHLGAPMPSLCDIARRGSLILVNSHFSLSKARPLVPAVVEVGGIHIDAPPKKLPKVV</sequence>
<proteinExistence type="inferred from homology"/>
<dbReference type="GO" id="GO:0008194">
    <property type="term" value="F:UDP-glycosyltransferase activity"/>
    <property type="evidence" value="ECO:0007669"/>
    <property type="project" value="InterPro"/>
</dbReference>
<evidence type="ECO:0000256" key="2">
    <source>
        <dbReference type="ARBA" id="ARBA00022676"/>
    </source>
</evidence>
<dbReference type="STRING" id="136037.A0A067RM85"/>
<evidence type="ECO:0000256" key="4">
    <source>
        <dbReference type="SAM" id="SignalP"/>
    </source>
</evidence>
<dbReference type="AlphaFoldDB" id="A0A067RM85"/>
<dbReference type="PANTHER" id="PTHR48043">
    <property type="entry name" value="EG:EG0003.4 PROTEIN-RELATED"/>
    <property type="match status" value="1"/>
</dbReference>
<evidence type="ECO:0000256" key="3">
    <source>
        <dbReference type="ARBA" id="ARBA00022679"/>
    </source>
</evidence>
<feature type="chain" id="PRO_5001648231" evidence="4">
    <location>
        <begin position="17"/>
        <end position="272"/>
    </location>
</feature>
<organism evidence="5 6">
    <name type="scientific">Zootermopsis nevadensis</name>
    <name type="common">Dampwood termite</name>
    <dbReference type="NCBI Taxonomy" id="136037"/>
    <lineage>
        <taxon>Eukaryota</taxon>
        <taxon>Metazoa</taxon>
        <taxon>Ecdysozoa</taxon>
        <taxon>Arthropoda</taxon>
        <taxon>Hexapoda</taxon>
        <taxon>Insecta</taxon>
        <taxon>Pterygota</taxon>
        <taxon>Neoptera</taxon>
        <taxon>Polyneoptera</taxon>
        <taxon>Dictyoptera</taxon>
        <taxon>Blattodea</taxon>
        <taxon>Blattoidea</taxon>
        <taxon>Termitoidae</taxon>
        <taxon>Termopsidae</taxon>
        <taxon>Zootermopsis</taxon>
    </lineage>
</organism>
<dbReference type="InterPro" id="IPR002213">
    <property type="entry name" value="UDP_glucos_trans"/>
</dbReference>
<keyword evidence="2" id="KW-0328">Glycosyltransferase</keyword>
<evidence type="ECO:0000256" key="1">
    <source>
        <dbReference type="ARBA" id="ARBA00009995"/>
    </source>
</evidence>
<accession>A0A067RM85</accession>
<protein>
    <submittedName>
        <fullName evidence="5">UDP-glucuronosyltransferase 2B30</fullName>
    </submittedName>
</protein>
<dbReference type="InterPro" id="IPR050271">
    <property type="entry name" value="UDP-glycosyltransferase"/>
</dbReference>